<dbReference type="InterPro" id="IPR015500">
    <property type="entry name" value="Peptidase_S8_subtilisin-rel"/>
</dbReference>
<reference evidence="14 15" key="1">
    <citation type="journal article" date="2020" name="bioRxiv">
        <title>Sequence and annotation of 42 cannabis genomes reveals extensive copy number variation in cannabinoid synthesis and pathogen resistance genes.</title>
        <authorList>
            <person name="Mckernan K.J."/>
            <person name="Helbert Y."/>
            <person name="Kane L.T."/>
            <person name="Ebling H."/>
            <person name="Zhang L."/>
            <person name="Liu B."/>
            <person name="Eaton Z."/>
            <person name="Mclaughlin S."/>
            <person name="Kingan S."/>
            <person name="Baybayan P."/>
            <person name="Concepcion G."/>
            <person name="Jordan M."/>
            <person name="Riva A."/>
            <person name="Barbazuk W."/>
            <person name="Harkins T."/>
        </authorList>
    </citation>
    <scope>NUCLEOTIDE SEQUENCE [LARGE SCALE GENOMIC DNA]</scope>
    <source>
        <strain evidence="15">cv. Jamaican Lion 4</strain>
        <tissue evidence="14">Leaf</tissue>
    </source>
</reference>
<evidence type="ECO:0000259" key="12">
    <source>
        <dbReference type="Pfam" id="PF05922"/>
    </source>
</evidence>
<dbReference type="PROSITE" id="PS51892">
    <property type="entry name" value="SUBTILASE"/>
    <property type="match status" value="2"/>
</dbReference>
<name>A0A7J6ETY0_CANSA</name>
<evidence type="ECO:0000256" key="3">
    <source>
        <dbReference type="ARBA" id="ARBA00022525"/>
    </source>
</evidence>
<protein>
    <recommendedName>
        <fullName evidence="16">Cucumisin</fullName>
    </recommendedName>
</protein>
<evidence type="ECO:0000313" key="15">
    <source>
        <dbReference type="Proteomes" id="UP000583929"/>
    </source>
</evidence>
<dbReference type="GO" id="GO:0005576">
    <property type="term" value="C:extracellular region"/>
    <property type="evidence" value="ECO:0007669"/>
    <property type="project" value="UniProtKB-SubCell"/>
</dbReference>
<dbReference type="InterPro" id="IPR045051">
    <property type="entry name" value="SBT"/>
</dbReference>
<dbReference type="GO" id="GO:0004252">
    <property type="term" value="F:serine-type endopeptidase activity"/>
    <property type="evidence" value="ECO:0007669"/>
    <property type="project" value="UniProtKB-UniRule"/>
</dbReference>
<evidence type="ECO:0000256" key="7">
    <source>
        <dbReference type="ARBA" id="ARBA00022825"/>
    </source>
</evidence>
<feature type="active site" description="Charge relay system" evidence="9">
    <location>
        <position position="905"/>
    </location>
</feature>
<dbReference type="FunFam" id="3.40.50.200:FF:000006">
    <property type="entry name" value="Subtilisin-like protease SBT1.5"/>
    <property type="match status" value="2"/>
</dbReference>
<evidence type="ECO:0000256" key="4">
    <source>
        <dbReference type="ARBA" id="ARBA00022670"/>
    </source>
</evidence>
<evidence type="ECO:0000256" key="6">
    <source>
        <dbReference type="ARBA" id="ARBA00022801"/>
    </source>
</evidence>
<feature type="domain" description="Inhibitor I9" evidence="12">
    <location>
        <begin position="32"/>
        <end position="109"/>
    </location>
</feature>
<evidence type="ECO:0000256" key="2">
    <source>
        <dbReference type="ARBA" id="ARBA00011073"/>
    </source>
</evidence>
<evidence type="ECO:0000256" key="9">
    <source>
        <dbReference type="PROSITE-ProRule" id="PRU01240"/>
    </source>
</evidence>
<dbReference type="Gene3D" id="3.50.30.30">
    <property type="match status" value="2"/>
</dbReference>
<evidence type="ECO:0000256" key="1">
    <source>
        <dbReference type="ARBA" id="ARBA00004613"/>
    </source>
</evidence>
<feature type="domain" description="Peptidase S8/S53" evidence="11">
    <location>
        <begin position="833"/>
        <end position="1267"/>
    </location>
</feature>
<feature type="domain" description="Subtilisin-like protease fibronectin type-III" evidence="13">
    <location>
        <begin position="630"/>
        <end position="727"/>
    </location>
</feature>
<evidence type="ECO:0000256" key="8">
    <source>
        <dbReference type="PIRSR" id="PIRSR615500-1"/>
    </source>
</evidence>
<feature type="active site" description="Charge relay system" evidence="9">
    <location>
        <position position="1225"/>
    </location>
</feature>
<dbReference type="FunFam" id="3.30.70.80:FF:000002">
    <property type="entry name" value="Subtilisin-like protease SBT5.3"/>
    <property type="match status" value="1"/>
</dbReference>
<keyword evidence="6 9" id="KW-0378">Hydrolase</keyword>
<feature type="domain" description="Peptidase S8/S53" evidence="11">
    <location>
        <begin position="130"/>
        <end position="572"/>
    </location>
</feature>
<feature type="active site" description="Charge relay system" evidence="8 9">
    <location>
        <position position="524"/>
    </location>
</feature>
<keyword evidence="3" id="KW-0964">Secreted</keyword>
<evidence type="ECO:0008006" key="16">
    <source>
        <dbReference type="Google" id="ProtNLM"/>
    </source>
</evidence>
<keyword evidence="5 10" id="KW-0732">Signal</keyword>
<accession>A0A7J6ETY0</accession>
<keyword evidence="15" id="KW-1185">Reference proteome</keyword>
<dbReference type="Gene3D" id="3.30.70.80">
    <property type="entry name" value="Peptidase S8 propeptide/proteinase inhibitor I9"/>
    <property type="match status" value="2"/>
</dbReference>
<keyword evidence="4 9" id="KW-0645">Protease</keyword>
<dbReference type="CDD" id="cd02120">
    <property type="entry name" value="PA_subtilisin_like"/>
    <property type="match status" value="2"/>
</dbReference>
<dbReference type="InterPro" id="IPR010259">
    <property type="entry name" value="S8pro/Inhibitor_I9"/>
</dbReference>
<feature type="active site" description="Charge relay system" evidence="8 9">
    <location>
        <position position="202"/>
    </location>
</feature>
<dbReference type="SUPFAM" id="SSF52743">
    <property type="entry name" value="Subtilisin-like"/>
    <property type="match status" value="2"/>
</dbReference>
<feature type="active site" description="Charge relay system" evidence="9">
    <location>
        <position position="841"/>
    </location>
</feature>
<dbReference type="CDD" id="cd04852">
    <property type="entry name" value="Peptidases_S8_3"/>
    <property type="match status" value="2"/>
</dbReference>
<comment type="subcellular location">
    <subcellularLocation>
        <location evidence="1">Secreted</location>
    </subcellularLocation>
</comment>
<sequence>MALTSSLFLSIIFIILLYGQSLHASEDNRKAFIVYMGERKQNQPSTSASLHMSMLQKVAESNVGVGSLLRSYQRSFNGFVARLTEKEAQQLAETEGVVSVFPSEKQQLHTTRSWDFIGFPETVKRSTTESDIIIGVLDTGISPKSPSFNDKGFGPPPKKWKGSCQVSANFSCNNKVIGAKYYRSDGSIPEDDVKSPMDTDGHGTHTASTAAGALVRDASFFGLASGTARGGVPSARVAAYKVCWNDGCTDADILAAFDDAIADGVDIISVSLSSGSSDYFKNVIAIGAFHAMRNGILTSVSAGNGGPQLETIANFAPWTLSVAASTTDRDFFTKLQLGNNVSYKGFSISTSDIKNLPIIYGGDAPAEGFEGSSSRFCRTGSLDKNKVMGKIVFCDDLTSGGGPLLANAAGAVLSGREFGETSSPFPLPTAYLTRKDGSQAYIYINSTRNPTGTISKSTQQINKMAPMVASFSSRGPSPINPNILKPDLTAPGSNILAGWPATASLTGFELDKRVSAFNIISGTSMSCPHASAAAAYVKSFHPTWSPAAVKSSLMTTANPLNADLNPDAELSYGAGQINPSKAAFPGLVYDVVEADYVNLLCGEGYTTKLLQIVTGNSKSSCPANHGTSPDLNYPAFVTSASPAKSINKVFNRTVTNVGSPTSTYEAKAIAPPGFKVEVNPSVLCFTSLGEKQSYTVTVQGVADKKTVVSGSLIWDDGTYQVKSPIVVYIPMIKILMHIVYMGDRPNGEFSASSLHTSVLQEALGSDASDALVHSYHKSFNGFAAKLTKDEVQKLAEMEGVVSVFPSGKKQLHTTRSWDFMGFSKQVQRAELESDIIIGMLDTGIWPESESFSDEGFGPPPHKWKGFCQESSNFTCNNKIIGARYYRSDGIFGEKDIISPRDSNGHGSHTSSTAAGASVRDASLFGLGSGTARGGVPSARIAVYKICWFDGCFDADILAAFDDAIADGVDIISLSVGGSTSFDYFNDSIAIGAFHSMKNGILTSNSAGNSGPGPATITNLSPWSLSVAASTIDRKFLTQVKLGNGEVYEGISVNTFNLDEKFFPVIHGGHAPNKRGGFTSDESRYCEAESLDKKLVRNKIVLCDWSGGDGSAASIGGSSGIIMQDEEVKDFARLFPIPASTFNPKQGDEISLYSFEVKDESAPFVVSFSSRGPNPITIFWCIYILWQPDLTAPGVDILAAWSEATSPTRQANDKRVVSYNIISGTSMSCPHATAAAAYVKSFNPTWSPAAIKSALMTSAYPLSDEINKDGEFAYGSGHIDPLRSIRPGLVYDAGESDYVEFLCGQGYSTKSLRLVTGDKSSSCSKVKKLHASDLNYPSFALSTTSTKPITRTFHRTVTNVGSPASTYNAIVKSPKGMKVIVKPRTLRFDYVGQKKSFVVKVRARVDANDRNMISGALVWDDGDTQVRSPIVAYYSSSTSY</sequence>
<feature type="chain" id="PRO_5029443812" description="Cucumisin" evidence="10">
    <location>
        <begin position="25"/>
        <end position="1439"/>
    </location>
</feature>
<keyword evidence="7 9" id="KW-0720">Serine protease</keyword>
<feature type="domain" description="Inhibitor I9" evidence="12">
    <location>
        <begin position="737"/>
        <end position="812"/>
    </location>
</feature>
<dbReference type="PANTHER" id="PTHR10795">
    <property type="entry name" value="PROPROTEIN CONVERTASE SUBTILISIN/KEXIN"/>
    <property type="match status" value="1"/>
</dbReference>
<dbReference type="Gene3D" id="2.60.40.2310">
    <property type="match status" value="2"/>
</dbReference>
<evidence type="ECO:0000313" key="14">
    <source>
        <dbReference type="EMBL" id="KAF4361825.1"/>
    </source>
</evidence>
<comment type="caution">
    <text evidence="14">The sequence shown here is derived from an EMBL/GenBank/DDBJ whole genome shotgun (WGS) entry which is preliminary data.</text>
</comment>
<evidence type="ECO:0000256" key="10">
    <source>
        <dbReference type="SAM" id="SignalP"/>
    </source>
</evidence>
<dbReference type="InterPro" id="IPR023828">
    <property type="entry name" value="Peptidase_S8_Ser-AS"/>
</dbReference>
<dbReference type="EMBL" id="JAATIQ010000323">
    <property type="protein sequence ID" value="KAF4361825.1"/>
    <property type="molecule type" value="Genomic_DNA"/>
</dbReference>
<dbReference type="GO" id="GO:0009609">
    <property type="term" value="P:response to symbiotic bacterium"/>
    <property type="evidence" value="ECO:0007669"/>
    <property type="project" value="UniProtKB-ARBA"/>
</dbReference>
<dbReference type="InterPro" id="IPR037045">
    <property type="entry name" value="S8pro/Inhibitor_I9_sf"/>
</dbReference>
<dbReference type="InterPro" id="IPR000209">
    <property type="entry name" value="Peptidase_S8/S53_dom"/>
</dbReference>
<dbReference type="InterPro" id="IPR036852">
    <property type="entry name" value="Peptidase_S8/S53_dom_sf"/>
</dbReference>
<gene>
    <name evidence="14" type="ORF">G4B88_015953</name>
</gene>
<dbReference type="PROSITE" id="PS00138">
    <property type="entry name" value="SUBTILASE_SER"/>
    <property type="match status" value="2"/>
</dbReference>
<dbReference type="Proteomes" id="UP000583929">
    <property type="component" value="Unassembled WGS sequence"/>
</dbReference>
<organism evidence="14 15">
    <name type="scientific">Cannabis sativa</name>
    <name type="common">Hemp</name>
    <name type="synonym">Marijuana</name>
    <dbReference type="NCBI Taxonomy" id="3483"/>
    <lineage>
        <taxon>Eukaryota</taxon>
        <taxon>Viridiplantae</taxon>
        <taxon>Streptophyta</taxon>
        <taxon>Embryophyta</taxon>
        <taxon>Tracheophyta</taxon>
        <taxon>Spermatophyta</taxon>
        <taxon>Magnoliopsida</taxon>
        <taxon>eudicotyledons</taxon>
        <taxon>Gunneridae</taxon>
        <taxon>Pentapetalae</taxon>
        <taxon>rosids</taxon>
        <taxon>fabids</taxon>
        <taxon>Rosales</taxon>
        <taxon>Cannabaceae</taxon>
        <taxon>Cannabis</taxon>
    </lineage>
</organism>
<dbReference type="PRINTS" id="PR00723">
    <property type="entry name" value="SUBTILISIN"/>
</dbReference>
<feature type="active site" description="Charge relay system" evidence="8 9">
    <location>
        <position position="138"/>
    </location>
</feature>
<dbReference type="GO" id="GO:0006508">
    <property type="term" value="P:proteolysis"/>
    <property type="evidence" value="ECO:0007669"/>
    <property type="project" value="UniProtKB-KW"/>
</dbReference>
<dbReference type="Pfam" id="PF17766">
    <property type="entry name" value="fn3_6"/>
    <property type="match status" value="2"/>
</dbReference>
<dbReference type="Pfam" id="PF00082">
    <property type="entry name" value="Peptidase_S8"/>
    <property type="match status" value="2"/>
</dbReference>
<dbReference type="InterPro" id="IPR034197">
    <property type="entry name" value="Peptidases_S8_3"/>
</dbReference>
<feature type="signal peptide" evidence="10">
    <location>
        <begin position="1"/>
        <end position="24"/>
    </location>
</feature>
<evidence type="ECO:0000259" key="13">
    <source>
        <dbReference type="Pfam" id="PF17766"/>
    </source>
</evidence>
<comment type="similarity">
    <text evidence="2 9">Belongs to the peptidase S8 family.</text>
</comment>
<proteinExistence type="inferred from homology"/>
<dbReference type="Pfam" id="PF05922">
    <property type="entry name" value="Inhibitor_I9"/>
    <property type="match status" value="2"/>
</dbReference>
<dbReference type="InterPro" id="IPR041469">
    <property type="entry name" value="Subtilisin-like_FN3"/>
</dbReference>
<evidence type="ECO:0000259" key="11">
    <source>
        <dbReference type="Pfam" id="PF00082"/>
    </source>
</evidence>
<dbReference type="Gene3D" id="3.40.50.200">
    <property type="entry name" value="Peptidase S8/S53 domain"/>
    <property type="match status" value="2"/>
</dbReference>
<feature type="domain" description="Subtilisin-like protease fibronectin type-III" evidence="13">
    <location>
        <begin position="1332"/>
        <end position="1430"/>
    </location>
</feature>
<evidence type="ECO:0000256" key="5">
    <source>
        <dbReference type="ARBA" id="ARBA00022729"/>
    </source>
</evidence>